<dbReference type="RefSeq" id="WP_093964292.1">
    <property type="nucleotide sequence ID" value="NZ_FXYG01000003.1"/>
</dbReference>
<accession>A0A238KT35</accession>
<reference evidence="3" key="1">
    <citation type="submission" date="2017-05" db="EMBL/GenBank/DDBJ databases">
        <authorList>
            <person name="Rodrigo-Torres L."/>
            <person name="Arahal R. D."/>
            <person name="Lucena T."/>
        </authorList>
    </citation>
    <scope>NUCLEOTIDE SEQUENCE [LARGE SCALE GENOMIC DNA]</scope>
    <source>
        <strain evidence="3">CECT 8715</strain>
    </source>
</reference>
<keyword evidence="3" id="KW-1185">Reference proteome</keyword>
<proteinExistence type="predicted"/>
<evidence type="ECO:0000313" key="3">
    <source>
        <dbReference type="Proteomes" id="UP000202485"/>
    </source>
</evidence>
<feature type="domain" description="FAS1-like dehydratase" evidence="1">
    <location>
        <begin position="71"/>
        <end position="129"/>
    </location>
</feature>
<evidence type="ECO:0000313" key="2">
    <source>
        <dbReference type="EMBL" id="SMX45979.1"/>
    </source>
</evidence>
<dbReference type="EMBL" id="FXYG01000003">
    <property type="protein sequence ID" value="SMX45979.1"/>
    <property type="molecule type" value="Genomic_DNA"/>
</dbReference>
<dbReference type="PANTHER" id="PTHR28152">
    <property type="entry name" value="HYDROXYACYL-THIOESTER DEHYDRATASE TYPE 2, MITOCHONDRIAL"/>
    <property type="match status" value="1"/>
</dbReference>
<dbReference type="AlphaFoldDB" id="A0A238KT35"/>
<dbReference type="OrthoDB" id="7183822at2"/>
<dbReference type="Gene3D" id="3.10.129.10">
    <property type="entry name" value="Hotdog Thioesterase"/>
    <property type="match status" value="2"/>
</dbReference>
<gene>
    <name evidence="2" type="ORF">RUA8715_02832</name>
</gene>
<organism evidence="2 3">
    <name type="scientific">Ruegeria arenilitoris</name>
    <dbReference type="NCBI Taxonomy" id="1173585"/>
    <lineage>
        <taxon>Bacteria</taxon>
        <taxon>Pseudomonadati</taxon>
        <taxon>Pseudomonadota</taxon>
        <taxon>Alphaproteobacteria</taxon>
        <taxon>Rhodobacterales</taxon>
        <taxon>Roseobacteraceae</taxon>
        <taxon>Ruegeria</taxon>
    </lineage>
</organism>
<evidence type="ECO:0000259" key="1">
    <source>
        <dbReference type="Pfam" id="PF13452"/>
    </source>
</evidence>
<dbReference type="PANTHER" id="PTHR28152:SF1">
    <property type="entry name" value="HYDROXYACYL-THIOESTER DEHYDRATASE TYPE 2, MITOCHONDRIAL"/>
    <property type="match status" value="1"/>
</dbReference>
<name>A0A238KT35_9RHOB</name>
<protein>
    <recommendedName>
        <fullName evidence="1">FAS1-like dehydratase domain-containing protein</fullName>
    </recommendedName>
</protein>
<dbReference type="Proteomes" id="UP000202485">
    <property type="component" value="Unassembled WGS sequence"/>
</dbReference>
<dbReference type="InterPro" id="IPR039569">
    <property type="entry name" value="FAS1-like_DH_region"/>
</dbReference>
<dbReference type="SUPFAM" id="SSF54637">
    <property type="entry name" value="Thioesterase/thiol ester dehydrase-isomerase"/>
    <property type="match status" value="2"/>
</dbReference>
<sequence length="270" mass="29721">MTDQVSSEIQHDVMDPARAAAFQVALGQAPSIGMGTSLPPFFHQLYFWSPRPPEGLGRDGHPAVGGGLVPDLGLPRRMWAGGRLRFAAPLIAGTPAERRSTLSNVSTKTGRTGPLGFVTLKHEIWQDDTLCLTEWQDLVYREDPSADAPKPEAPVARTDETDLRQVEFDTTLLFRYSALTFNGHRIHYDLDYARDVEGYAGLVVHGPLLAQHLMLLATDLMGSVAEFSFRASSPLMHFEPATLCRNGNDLWVRGPDGRQCMQAVALPRSQ</sequence>
<dbReference type="InterPro" id="IPR052741">
    <property type="entry name" value="Mitochondrial_HTD2"/>
</dbReference>
<dbReference type="InterPro" id="IPR029069">
    <property type="entry name" value="HotDog_dom_sf"/>
</dbReference>
<dbReference type="GO" id="GO:0019171">
    <property type="term" value="F:(3R)-hydroxyacyl-[acyl-carrier-protein] dehydratase activity"/>
    <property type="evidence" value="ECO:0007669"/>
    <property type="project" value="TreeGrafter"/>
</dbReference>
<dbReference type="Pfam" id="PF13452">
    <property type="entry name" value="FAS1_DH_region"/>
    <property type="match status" value="1"/>
</dbReference>